<evidence type="ECO:0000313" key="2">
    <source>
        <dbReference type="EMBL" id="QDU69826.1"/>
    </source>
</evidence>
<dbReference type="RefSeq" id="WP_145070091.1">
    <property type="nucleotide sequence ID" value="NZ_CP036287.1"/>
</dbReference>
<dbReference type="PROSITE" id="PS51257">
    <property type="entry name" value="PROKAR_LIPOPROTEIN"/>
    <property type="match status" value="1"/>
</dbReference>
<evidence type="ECO:0000313" key="3">
    <source>
        <dbReference type="Proteomes" id="UP000316921"/>
    </source>
</evidence>
<evidence type="ECO:0000256" key="1">
    <source>
        <dbReference type="SAM" id="SignalP"/>
    </source>
</evidence>
<dbReference type="Proteomes" id="UP000316921">
    <property type="component" value="Chromosome"/>
</dbReference>
<gene>
    <name evidence="2" type="ORF">Pla133_49480</name>
</gene>
<dbReference type="Gene3D" id="2.20.110.10">
    <property type="entry name" value="Histone H3 K4-specific methyltransferase SET7/9 N-terminal domain"/>
    <property type="match status" value="1"/>
</dbReference>
<dbReference type="SUPFAM" id="SSF82185">
    <property type="entry name" value="Histone H3 K4-specific methyltransferase SET7/9 N-terminal domain"/>
    <property type="match status" value="1"/>
</dbReference>
<dbReference type="AlphaFoldDB" id="A0A518BS83"/>
<accession>A0A518BS83</accession>
<keyword evidence="3" id="KW-1185">Reference proteome</keyword>
<feature type="signal peptide" evidence="1">
    <location>
        <begin position="1"/>
        <end position="20"/>
    </location>
</feature>
<keyword evidence="1" id="KW-0732">Signal</keyword>
<proteinExistence type="predicted"/>
<reference evidence="2 3" key="1">
    <citation type="submission" date="2019-02" db="EMBL/GenBank/DDBJ databases">
        <title>Deep-cultivation of Planctomycetes and their phenomic and genomic characterization uncovers novel biology.</title>
        <authorList>
            <person name="Wiegand S."/>
            <person name="Jogler M."/>
            <person name="Boedeker C."/>
            <person name="Pinto D."/>
            <person name="Vollmers J."/>
            <person name="Rivas-Marin E."/>
            <person name="Kohn T."/>
            <person name="Peeters S.H."/>
            <person name="Heuer A."/>
            <person name="Rast P."/>
            <person name="Oberbeckmann S."/>
            <person name="Bunk B."/>
            <person name="Jeske O."/>
            <person name="Meyerdierks A."/>
            <person name="Storesund J.E."/>
            <person name="Kallscheuer N."/>
            <person name="Luecker S."/>
            <person name="Lage O.M."/>
            <person name="Pohl T."/>
            <person name="Merkel B.J."/>
            <person name="Hornburger P."/>
            <person name="Mueller R.-W."/>
            <person name="Bruemmer F."/>
            <person name="Labrenz M."/>
            <person name="Spormann A.M."/>
            <person name="Op den Camp H."/>
            <person name="Overmann J."/>
            <person name="Amann R."/>
            <person name="Jetten M.S.M."/>
            <person name="Mascher T."/>
            <person name="Medema M.H."/>
            <person name="Devos D.P."/>
            <person name="Kaster A.-K."/>
            <person name="Ovreas L."/>
            <person name="Rohde M."/>
            <person name="Galperin M.Y."/>
            <person name="Jogler C."/>
        </authorList>
    </citation>
    <scope>NUCLEOTIDE SEQUENCE [LARGE SCALE GENOMIC DNA]</scope>
    <source>
        <strain evidence="2 3">Pla133</strain>
    </source>
</reference>
<name>A0A518BS83_9BACT</name>
<sequence precursor="true">MHRHSPIAAFALLVVAGCVAGEPTGPPVTILTVSTRSALDVGEIAPGASGTVVELNAGDSDWNRLARLMCADAPAVDDGPFPLLPGSAATLAERASDAGFETAAYVTGEATREEGGLLQGWFHGYDGPSLESLAPGSAERLAAYLGADFVKSKLPRPMEDASFLWVHLDLTGFDAPAAAKLAADAWRQLGEASSSRPDAVRVLALLPAGSTSVTLASTAGTPPSDASLYSLISEQAALPPLEARATGHETCTTHHPTGEVWSVRRYLDGKPNDPWIVWHVNELPQYETDYARGARSGHWFSRAENGYPLFERHYADDEPSGEWLRRRPDESIVSRGSFEGGHRVGIWSEWHPGGQLALEVTFDDRGRPVGEVRRWSANGAPIAR</sequence>
<protein>
    <recommendedName>
        <fullName evidence="4">MORN repeat variant</fullName>
    </recommendedName>
</protein>
<organism evidence="2 3">
    <name type="scientific">Engelhardtia mirabilis</name>
    <dbReference type="NCBI Taxonomy" id="2528011"/>
    <lineage>
        <taxon>Bacteria</taxon>
        <taxon>Pseudomonadati</taxon>
        <taxon>Planctomycetota</taxon>
        <taxon>Planctomycetia</taxon>
        <taxon>Planctomycetia incertae sedis</taxon>
        <taxon>Engelhardtia</taxon>
    </lineage>
</organism>
<feature type="chain" id="PRO_5022230676" description="MORN repeat variant" evidence="1">
    <location>
        <begin position="21"/>
        <end position="384"/>
    </location>
</feature>
<dbReference type="KEGG" id="pbap:Pla133_49480"/>
<dbReference type="EMBL" id="CP036287">
    <property type="protein sequence ID" value="QDU69826.1"/>
    <property type="molecule type" value="Genomic_DNA"/>
</dbReference>
<evidence type="ECO:0008006" key="4">
    <source>
        <dbReference type="Google" id="ProtNLM"/>
    </source>
</evidence>